<proteinExistence type="predicted"/>
<dbReference type="Proteomes" id="UP000054805">
    <property type="component" value="Unassembled WGS sequence"/>
</dbReference>
<gene>
    <name evidence="1" type="ORF">T4B_13377</name>
</gene>
<name>A0A0V1HM08_TRIPS</name>
<reference evidence="1 2" key="1">
    <citation type="submission" date="2015-01" db="EMBL/GenBank/DDBJ databases">
        <title>Evolution of Trichinella species and genotypes.</title>
        <authorList>
            <person name="Korhonen P.K."/>
            <person name="Edoardo P."/>
            <person name="Giuseppe L.R."/>
            <person name="Gasser R.B."/>
        </authorList>
    </citation>
    <scope>NUCLEOTIDE SEQUENCE [LARGE SCALE GENOMIC DNA]</scope>
    <source>
        <strain evidence="1">ISS588</strain>
    </source>
</reference>
<organism evidence="1 2">
    <name type="scientific">Trichinella pseudospiralis</name>
    <name type="common">Parasitic roundworm</name>
    <dbReference type="NCBI Taxonomy" id="6337"/>
    <lineage>
        <taxon>Eukaryota</taxon>
        <taxon>Metazoa</taxon>
        <taxon>Ecdysozoa</taxon>
        <taxon>Nematoda</taxon>
        <taxon>Enoplea</taxon>
        <taxon>Dorylaimia</taxon>
        <taxon>Trichinellida</taxon>
        <taxon>Trichinellidae</taxon>
        <taxon>Trichinella</taxon>
    </lineage>
</organism>
<comment type="caution">
    <text evidence="1">The sequence shown here is derived from an EMBL/GenBank/DDBJ whole genome shotgun (WGS) entry which is preliminary data.</text>
</comment>
<evidence type="ECO:0000313" key="2">
    <source>
        <dbReference type="Proteomes" id="UP000054805"/>
    </source>
</evidence>
<keyword evidence="2" id="KW-1185">Reference proteome</keyword>
<dbReference type="AlphaFoldDB" id="A0A0V1HM08"/>
<sequence length="59" mass="6930">MMPTQLTETLNPFNTAYIYLLLKLEKSSKMAPSMTKDYGKAVLQRCLFLKWIFKTILKK</sequence>
<dbReference type="EMBL" id="JYDS01000350">
    <property type="protein sequence ID" value="KRZ11661.1"/>
    <property type="molecule type" value="Genomic_DNA"/>
</dbReference>
<protein>
    <submittedName>
        <fullName evidence="1">Uncharacterized protein</fullName>
    </submittedName>
</protein>
<accession>A0A0V1HM08</accession>
<evidence type="ECO:0000313" key="1">
    <source>
        <dbReference type="EMBL" id="KRZ11661.1"/>
    </source>
</evidence>